<evidence type="ECO:0000313" key="9">
    <source>
        <dbReference type="Proteomes" id="UP000708208"/>
    </source>
</evidence>
<dbReference type="PANTHER" id="PTHR11878">
    <property type="entry name" value="SODIUM/CALCIUM EXCHANGER"/>
    <property type="match status" value="1"/>
</dbReference>
<feature type="domain" description="Calx-beta" evidence="7">
    <location>
        <begin position="219"/>
        <end position="318"/>
    </location>
</feature>
<reference evidence="8" key="1">
    <citation type="submission" date="2021-06" db="EMBL/GenBank/DDBJ databases">
        <authorList>
            <person name="Hodson N. C."/>
            <person name="Mongue J. A."/>
            <person name="Jaron S. K."/>
        </authorList>
    </citation>
    <scope>NUCLEOTIDE SEQUENCE</scope>
</reference>
<dbReference type="GO" id="GO:0005432">
    <property type="term" value="F:calcium:sodium antiporter activity"/>
    <property type="evidence" value="ECO:0007669"/>
    <property type="project" value="TreeGrafter"/>
</dbReference>
<name>A0A8J2JCZ7_9HEXA</name>
<dbReference type="Pfam" id="PF01699">
    <property type="entry name" value="Na_Ca_ex"/>
    <property type="match status" value="1"/>
</dbReference>
<dbReference type="InterPro" id="IPR004837">
    <property type="entry name" value="NaCa_Exmemb"/>
</dbReference>
<organism evidence="8 9">
    <name type="scientific">Allacma fusca</name>
    <dbReference type="NCBI Taxonomy" id="39272"/>
    <lineage>
        <taxon>Eukaryota</taxon>
        <taxon>Metazoa</taxon>
        <taxon>Ecdysozoa</taxon>
        <taxon>Arthropoda</taxon>
        <taxon>Hexapoda</taxon>
        <taxon>Collembola</taxon>
        <taxon>Symphypleona</taxon>
        <taxon>Sminthuridae</taxon>
        <taxon>Allacma</taxon>
    </lineage>
</organism>
<keyword evidence="9" id="KW-1185">Reference proteome</keyword>
<dbReference type="GO" id="GO:0098794">
    <property type="term" value="C:postsynapse"/>
    <property type="evidence" value="ECO:0007669"/>
    <property type="project" value="TreeGrafter"/>
</dbReference>
<accession>A0A8J2JCZ7</accession>
<keyword evidence="4" id="KW-0813">Transport</keyword>
<dbReference type="EMBL" id="CAJVCH010032392">
    <property type="protein sequence ID" value="CAG7711701.1"/>
    <property type="molecule type" value="Genomic_DNA"/>
</dbReference>
<evidence type="ECO:0000256" key="3">
    <source>
        <dbReference type="ARBA" id="ARBA00022989"/>
    </source>
</evidence>
<dbReference type="AlphaFoldDB" id="A0A8J2JCZ7"/>
<evidence type="ECO:0000256" key="1">
    <source>
        <dbReference type="ARBA" id="ARBA00004141"/>
    </source>
</evidence>
<dbReference type="GO" id="GO:0030424">
    <property type="term" value="C:axon"/>
    <property type="evidence" value="ECO:0007669"/>
    <property type="project" value="TreeGrafter"/>
</dbReference>
<dbReference type="GO" id="GO:0098703">
    <property type="term" value="P:calcium ion import across plasma membrane"/>
    <property type="evidence" value="ECO:0007669"/>
    <property type="project" value="TreeGrafter"/>
</dbReference>
<evidence type="ECO:0000256" key="6">
    <source>
        <dbReference type="SAM" id="Phobius"/>
    </source>
</evidence>
<feature type="transmembrane region" description="Helical" evidence="6">
    <location>
        <begin position="490"/>
        <end position="507"/>
    </location>
</feature>
<dbReference type="Proteomes" id="UP000708208">
    <property type="component" value="Unassembled WGS sequence"/>
</dbReference>
<comment type="subcellular location">
    <subcellularLocation>
        <location evidence="1">Membrane</location>
        <topology evidence="1">Multi-pass membrane protein</topology>
    </subcellularLocation>
</comment>
<sequence>MLAGRKLVNADGTLNKGRLIELYKELRKYPDLSDTDAAALVATKLIDSQQHSMLWYRIGACRSLSGSRKIRVNLSETLQQVYDAINANPDVPDIGWVPSVLTTPANEKAIIEFHSASYAVPENIGNFKVTVVRHGRMDNTVRARVKSFDGTAKHGSDYIPVNEVLVFGPYAKERELAVKIIDEDQWEIDEEFFLRLTLILDDASFEHKQDATIGRFPIAEVRILNNEDPGTLSFRKRGLLVKESCGVAILEVERVNGANGEVSVKWRSIDGSAKSPDDYRGGEGTLVFKHGETVQVFEIPIIDDMKPERDEYFQVELLDPSGGARVGSLMKIAVTISNDEDVNSVLQRLLLLTNESLRAVAVHRESWKSQVYDAVTVNGGDVEGASGVDYFMHILAFGWKVLFSLIPPPGLLGGWLCFLFSLGAIVILTALIGDLAKIFGCLVGLRDIVTANTLVAIGTSLPDLFASISAASREKYADNAVGNITGSNSVNVFLGLGFPWLVASIYWESQGQRFEVQPGSLGFSVMIYSIVAFITVSLILTRRFLTIFGKSELGGPTGTKWVTGFFMILLWFIFIILSTLQAYGHKVFGLN</sequence>
<dbReference type="SMART" id="SM00237">
    <property type="entry name" value="Calx_beta"/>
    <property type="match status" value="2"/>
</dbReference>
<evidence type="ECO:0000256" key="5">
    <source>
        <dbReference type="ARBA" id="ARBA00023136"/>
    </source>
</evidence>
<gene>
    <name evidence="8" type="ORF">AFUS01_LOCUS5111</name>
</gene>
<evidence type="ECO:0000259" key="7">
    <source>
        <dbReference type="SMART" id="SM00237"/>
    </source>
</evidence>
<feature type="transmembrane region" description="Helical" evidence="6">
    <location>
        <begin position="519"/>
        <end position="541"/>
    </location>
</feature>
<keyword evidence="4" id="KW-0406">Ion transport</keyword>
<dbReference type="GO" id="GO:0007154">
    <property type="term" value="P:cell communication"/>
    <property type="evidence" value="ECO:0007669"/>
    <property type="project" value="InterPro"/>
</dbReference>
<evidence type="ECO:0000313" key="8">
    <source>
        <dbReference type="EMBL" id="CAG7711701.1"/>
    </source>
</evidence>
<keyword evidence="2 6" id="KW-0812">Transmembrane</keyword>
<dbReference type="Pfam" id="PF03160">
    <property type="entry name" value="Calx-beta"/>
    <property type="match status" value="2"/>
</dbReference>
<comment type="caution">
    <text evidence="8">The sequence shown here is derived from an EMBL/GenBank/DDBJ whole genome shotgun (WGS) entry which is preliminary data.</text>
</comment>
<evidence type="ECO:0000256" key="4">
    <source>
        <dbReference type="ARBA" id="ARBA00023065"/>
    </source>
</evidence>
<dbReference type="InterPro" id="IPR003644">
    <property type="entry name" value="Calx_beta"/>
</dbReference>
<keyword evidence="5 6" id="KW-0472">Membrane</keyword>
<dbReference type="OrthoDB" id="418484at2759"/>
<dbReference type="InterPro" id="IPR051171">
    <property type="entry name" value="CaCA"/>
</dbReference>
<feature type="transmembrane region" description="Helical" evidence="6">
    <location>
        <begin position="561"/>
        <end position="583"/>
    </location>
</feature>
<protein>
    <recommendedName>
        <fullName evidence="7">Calx-beta domain-containing protein</fullName>
    </recommendedName>
</protein>
<evidence type="ECO:0000256" key="2">
    <source>
        <dbReference type="ARBA" id="ARBA00022692"/>
    </source>
</evidence>
<keyword evidence="3 6" id="KW-1133">Transmembrane helix</keyword>
<proteinExistence type="predicted"/>
<feature type="transmembrane region" description="Helical" evidence="6">
    <location>
        <begin position="412"/>
        <end position="436"/>
    </location>
</feature>
<dbReference type="GO" id="GO:0042383">
    <property type="term" value="C:sarcolemma"/>
    <property type="evidence" value="ECO:0007669"/>
    <property type="project" value="TreeGrafter"/>
</dbReference>
<dbReference type="PANTHER" id="PTHR11878:SF76">
    <property type="entry name" value="CALX-BETA DOMAIN-CONTAINING PROTEIN"/>
    <property type="match status" value="1"/>
</dbReference>
<feature type="domain" description="Calx-beta" evidence="7">
    <location>
        <begin position="99"/>
        <end position="197"/>
    </location>
</feature>